<dbReference type="EMBL" id="JACPNR010000009">
    <property type="protein sequence ID" value="MBI2678584.1"/>
    <property type="molecule type" value="Genomic_DNA"/>
</dbReference>
<evidence type="ECO:0000313" key="2">
    <source>
        <dbReference type="Proteomes" id="UP000779809"/>
    </source>
</evidence>
<dbReference type="Pfam" id="PF01904">
    <property type="entry name" value="DUF72"/>
    <property type="match status" value="1"/>
</dbReference>
<dbReference type="Proteomes" id="UP000779809">
    <property type="component" value="Unassembled WGS sequence"/>
</dbReference>
<dbReference type="AlphaFoldDB" id="A0A932EPW5"/>
<comment type="caution">
    <text evidence="1">The sequence shown here is derived from an EMBL/GenBank/DDBJ whole genome shotgun (WGS) entry which is preliminary data.</text>
</comment>
<accession>A0A932EPW5</accession>
<dbReference type="InterPro" id="IPR002763">
    <property type="entry name" value="DUF72"/>
</dbReference>
<dbReference type="PANTHER" id="PTHR30348">
    <property type="entry name" value="UNCHARACTERIZED PROTEIN YECE"/>
    <property type="match status" value="1"/>
</dbReference>
<dbReference type="InterPro" id="IPR036520">
    <property type="entry name" value="UPF0759_sf"/>
</dbReference>
<evidence type="ECO:0000313" key="1">
    <source>
        <dbReference type="EMBL" id="MBI2678584.1"/>
    </source>
</evidence>
<reference evidence="1" key="1">
    <citation type="submission" date="2020-07" db="EMBL/GenBank/DDBJ databases">
        <title>Huge and variable diversity of episymbiotic CPR bacteria and DPANN archaea in groundwater ecosystems.</title>
        <authorList>
            <person name="He C.Y."/>
            <person name="Keren R."/>
            <person name="Whittaker M."/>
            <person name="Farag I.F."/>
            <person name="Doudna J."/>
            <person name="Cate J.H.D."/>
            <person name="Banfield J.F."/>
        </authorList>
    </citation>
    <scope>NUCLEOTIDE SEQUENCE</scope>
    <source>
        <strain evidence="1">NC_groundwater_580_Pr5_B-0.1um_64_19</strain>
    </source>
</reference>
<sequence length="305" mass="34680">MASYNPTMGAVLVGTAGWSYKDWDGVVYPPGLKRRQHPVEYLARFVDCIEINSSFYGHIRPEVAKLWCRKAAAANPQFQFTAKLNKAFTHSPIAVVQPTSSETIRANAEDEQLAKQGLDVLAAEGKLGALLVQFPVSFKNTNENRDWVEAVIQKFKQYPLVVEVRHSSWNNEGILRYFAEKGVAFCNIDQPKLGQSLHPTEHVTSTVGYVRLHGRNYREWFDSDNRDDRYNYLYTKDELEGWKERITRIAEKAEKTYAVANNHFRGQAAVNAIQLKRMLGQEAKAPDVLVKQYPELRESAEVVAT</sequence>
<proteinExistence type="predicted"/>
<gene>
    <name evidence="1" type="ORF">HYX28_07360</name>
</gene>
<dbReference type="Gene3D" id="3.20.20.410">
    <property type="entry name" value="Protein of unknown function UPF0759"/>
    <property type="match status" value="1"/>
</dbReference>
<name>A0A932EPW5_9BACT</name>
<organism evidence="1 2">
    <name type="scientific">Candidatus Korobacter versatilis</name>
    <dbReference type="NCBI Taxonomy" id="658062"/>
    <lineage>
        <taxon>Bacteria</taxon>
        <taxon>Pseudomonadati</taxon>
        <taxon>Acidobacteriota</taxon>
        <taxon>Terriglobia</taxon>
        <taxon>Terriglobales</taxon>
        <taxon>Candidatus Korobacteraceae</taxon>
        <taxon>Candidatus Korobacter</taxon>
    </lineage>
</organism>
<dbReference type="SUPFAM" id="SSF117396">
    <property type="entry name" value="TM1631-like"/>
    <property type="match status" value="1"/>
</dbReference>
<protein>
    <submittedName>
        <fullName evidence="1">DUF72 domain-containing protein</fullName>
    </submittedName>
</protein>
<dbReference type="PANTHER" id="PTHR30348:SF13">
    <property type="entry name" value="UPF0759 PROTEIN YUNF"/>
    <property type="match status" value="1"/>
</dbReference>